<dbReference type="EMBL" id="FXZC01000012">
    <property type="protein sequence ID" value="SMY00671.1"/>
    <property type="molecule type" value="Genomic_DNA"/>
</dbReference>
<feature type="transmembrane region" description="Helical" evidence="8">
    <location>
        <begin position="97"/>
        <end position="118"/>
    </location>
</feature>
<reference evidence="9 10" key="1">
    <citation type="submission" date="2017-03" db="EMBL/GenBank/DDBJ databases">
        <authorList>
            <person name="Afonso C.L."/>
            <person name="Miller P.J."/>
            <person name="Scott M.A."/>
            <person name="Spackman E."/>
            <person name="Goraichik I."/>
            <person name="Dimitrov K.M."/>
            <person name="Suarez D.L."/>
            <person name="Swayne D.E."/>
        </authorList>
    </citation>
    <scope>NUCLEOTIDE SEQUENCE [LARGE SCALE GENOMIC DNA]</scope>
    <source>
        <strain evidence="9 10">CIP 102111</strain>
    </source>
</reference>
<keyword evidence="2" id="KW-0813">Transport</keyword>
<dbReference type="Gene3D" id="1.20.1250.20">
    <property type="entry name" value="MFS general substrate transporter like domains"/>
    <property type="match status" value="2"/>
</dbReference>
<feature type="compositionally biased region" description="Polar residues" evidence="7">
    <location>
        <begin position="1"/>
        <end position="10"/>
    </location>
</feature>
<dbReference type="AlphaFoldDB" id="A0A2H1KLX3"/>
<evidence type="ECO:0000256" key="8">
    <source>
        <dbReference type="SAM" id="Phobius"/>
    </source>
</evidence>
<feature type="transmembrane region" description="Helical" evidence="8">
    <location>
        <begin position="187"/>
        <end position="208"/>
    </location>
</feature>
<dbReference type="GO" id="GO:0005886">
    <property type="term" value="C:plasma membrane"/>
    <property type="evidence" value="ECO:0007669"/>
    <property type="project" value="UniProtKB-SubCell"/>
</dbReference>
<dbReference type="Pfam" id="PF07690">
    <property type="entry name" value="MFS_1"/>
    <property type="match status" value="1"/>
</dbReference>
<proteinExistence type="predicted"/>
<keyword evidence="5 8" id="KW-1133">Transmembrane helix</keyword>
<comment type="subcellular location">
    <subcellularLocation>
        <location evidence="1">Cell membrane</location>
        <topology evidence="1">Multi-pass membrane protein</topology>
    </subcellularLocation>
</comment>
<feature type="transmembrane region" description="Helical" evidence="8">
    <location>
        <begin position="239"/>
        <end position="263"/>
    </location>
</feature>
<feature type="transmembrane region" description="Helical" evidence="8">
    <location>
        <begin position="445"/>
        <end position="466"/>
    </location>
</feature>
<keyword evidence="3" id="KW-1003">Cell membrane</keyword>
<evidence type="ECO:0000256" key="4">
    <source>
        <dbReference type="ARBA" id="ARBA00022692"/>
    </source>
</evidence>
<protein>
    <submittedName>
        <fullName evidence="9">Predicted arabinose efflux permease, MFS family</fullName>
    </submittedName>
</protein>
<evidence type="ECO:0000256" key="6">
    <source>
        <dbReference type="ARBA" id="ARBA00023136"/>
    </source>
</evidence>
<feature type="transmembrane region" description="Helical" evidence="8">
    <location>
        <begin position="325"/>
        <end position="344"/>
    </location>
</feature>
<evidence type="ECO:0000313" key="10">
    <source>
        <dbReference type="Proteomes" id="UP000234333"/>
    </source>
</evidence>
<feature type="transmembrane region" description="Helical" evidence="8">
    <location>
        <begin position="269"/>
        <end position="290"/>
    </location>
</feature>
<sequence>MDSPHTSTNRQPGGGEQPGGAGTPETSTRQPRVQSAAGFFSGPAELLEFVLPLATAQILGATPAQTGALLAVQFLVSLLVRPVAGVLVDRAGSERGTLLLAAAGAGCGALSFGLYAAATTVPPAFAAAVLGGLGGAYFWVAVRAHIASRIDSGDDRFAALMESESSGAWIAFLAGIPLFQIAGAQAMFLACAASCLVAGVLLALTALTGSGRLTGTDRLVARPLTPVDARNLLRSLRGILVLAGVVAFAEGIVSLLLILHLIGQLGFDLGAIALVYLPGAIVLSIAPKPLHRRVRRVPPHRILLVGLGCSAVFAAALVARPGPVALAVLWILSALCFSLLVPLLERLVAEVSGGHAGRGFGWYQSADLLGSAAGALAAGLLFGAGLWEVATIGAGLLLVVSGVLGRRSLRSFAALATAPEHTPPPQHHDQGKGLSLAMKRTATTLAVHLGIYAVAQIVFAVVAQSWPWEVITGGTSVTTLLTWNAEGSQLQRLVGSVSRIWTIVVLVDIVWSGYRMLVPKERTEPTEE</sequence>
<evidence type="ECO:0000256" key="2">
    <source>
        <dbReference type="ARBA" id="ARBA00022448"/>
    </source>
</evidence>
<evidence type="ECO:0000256" key="3">
    <source>
        <dbReference type="ARBA" id="ARBA00022475"/>
    </source>
</evidence>
<feature type="transmembrane region" description="Helical" evidence="8">
    <location>
        <begin position="124"/>
        <end position="142"/>
    </location>
</feature>
<dbReference type="InterPro" id="IPR050171">
    <property type="entry name" value="MFS_Transporters"/>
</dbReference>
<feature type="region of interest" description="Disordered" evidence="7">
    <location>
        <begin position="1"/>
        <end position="33"/>
    </location>
</feature>
<feature type="compositionally biased region" description="Gly residues" evidence="7">
    <location>
        <begin position="12"/>
        <end position="22"/>
    </location>
</feature>
<dbReference type="RefSeq" id="WP_101624959.1">
    <property type="nucleotide sequence ID" value="NZ_FXZC01000012.1"/>
</dbReference>
<dbReference type="SUPFAM" id="SSF103473">
    <property type="entry name" value="MFS general substrate transporter"/>
    <property type="match status" value="1"/>
</dbReference>
<evidence type="ECO:0000313" key="9">
    <source>
        <dbReference type="EMBL" id="SMY00671.1"/>
    </source>
</evidence>
<organism evidence="9 10">
    <name type="scientific">Brevibacterium casei CIP 102111</name>
    <dbReference type="NCBI Taxonomy" id="1255625"/>
    <lineage>
        <taxon>Bacteria</taxon>
        <taxon>Bacillati</taxon>
        <taxon>Actinomycetota</taxon>
        <taxon>Actinomycetes</taxon>
        <taxon>Micrococcales</taxon>
        <taxon>Brevibacteriaceae</taxon>
        <taxon>Brevibacterium</taxon>
    </lineage>
</organism>
<feature type="transmembrane region" description="Helical" evidence="8">
    <location>
        <begin position="163"/>
        <end position="181"/>
    </location>
</feature>
<feature type="transmembrane region" description="Helical" evidence="8">
    <location>
        <begin position="500"/>
        <end position="518"/>
    </location>
</feature>
<keyword evidence="6 8" id="KW-0472">Membrane</keyword>
<keyword evidence="4 8" id="KW-0812">Transmembrane</keyword>
<dbReference type="InterPro" id="IPR036259">
    <property type="entry name" value="MFS_trans_sf"/>
</dbReference>
<feature type="transmembrane region" description="Helical" evidence="8">
    <location>
        <begin position="389"/>
        <end position="405"/>
    </location>
</feature>
<dbReference type="PANTHER" id="PTHR23517">
    <property type="entry name" value="RESISTANCE PROTEIN MDTM, PUTATIVE-RELATED-RELATED"/>
    <property type="match status" value="1"/>
</dbReference>
<evidence type="ECO:0000256" key="7">
    <source>
        <dbReference type="SAM" id="MobiDB-lite"/>
    </source>
</evidence>
<evidence type="ECO:0000256" key="5">
    <source>
        <dbReference type="ARBA" id="ARBA00022989"/>
    </source>
</evidence>
<gene>
    <name evidence="9" type="ORF">BC102111_03443</name>
</gene>
<dbReference type="Proteomes" id="UP000234333">
    <property type="component" value="Unassembled WGS sequence"/>
</dbReference>
<accession>A0A2H1KLX3</accession>
<dbReference type="GeneID" id="99773518"/>
<dbReference type="InterPro" id="IPR011701">
    <property type="entry name" value="MFS"/>
</dbReference>
<evidence type="ECO:0000256" key="1">
    <source>
        <dbReference type="ARBA" id="ARBA00004651"/>
    </source>
</evidence>
<name>A0A2H1KLX3_9MICO</name>
<feature type="transmembrane region" description="Helical" evidence="8">
    <location>
        <begin position="365"/>
        <end position="383"/>
    </location>
</feature>
<feature type="transmembrane region" description="Helical" evidence="8">
    <location>
        <begin position="302"/>
        <end position="319"/>
    </location>
</feature>
<dbReference type="GO" id="GO:0022857">
    <property type="term" value="F:transmembrane transporter activity"/>
    <property type="evidence" value="ECO:0007669"/>
    <property type="project" value="InterPro"/>
</dbReference>